<proteinExistence type="inferred from homology"/>
<evidence type="ECO:0000256" key="4">
    <source>
        <dbReference type="ARBA" id="ARBA00022833"/>
    </source>
</evidence>
<keyword evidence="3" id="KW-0863">Zinc-finger</keyword>
<accession>A0A4S2MQL4</accession>
<evidence type="ECO:0000256" key="5">
    <source>
        <dbReference type="ARBA" id="ARBA00023015"/>
    </source>
</evidence>
<name>A0A4S2MQL4_9PEZI</name>
<dbReference type="EMBL" id="ML220131">
    <property type="protein sequence ID" value="TGZ79521.1"/>
    <property type="molecule type" value="Genomic_DNA"/>
</dbReference>
<keyword evidence="5" id="KW-0805">Transcription regulation</keyword>
<protein>
    <recommendedName>
        <fullName evidence="8">Polycomb protein VEFS-Box domain-containing protein</fullName>
    </recommendedName>
</protein>
<feature type="domain" description="Polycomb protein VEFS-Box" evidence="8">
    <location>
        <begin position="234"/>
        <end position="321"/>
    </location>
</feature>
<feature type="region of interest" description="Disordered" evidence="7">
    <location>
        <begin position="209"/>
        <end position="238"/>
    </location>
</feature>
<evidence type="ECO:0000256" key="2">
    <source>
        <dbReference type="ARBA" id="ARBA00022723"/>
    </source>
</evidence>
<evidence type="ECO:0000313" key="9">
    <source>
        <dbReference type="EMBL" id="TGZ79521.1"/>
    </source>
</evidence>
<dbReference type="STRING" id="341454.A0A4S2MQL4"/>
<dbReference type="AlphaFoldDB" id="A0A4S2MQL4"/>
<organism evidence="9 10">
    <name type="scientific">Ascodesmis nigricans</name>
    <dbReference type="NCBI Taxonomy" id="341454"/>
    <lineage>
        <taxon>Eukaryota</taxon>
        <taxon>Fungi</taxon>
        <taxon>Dikarya</taxon>
        <taxon>Ascomycota</taxon>
        <taxon>Pezizomycotina</taxon>
        <taxon>Pezizomycetes</taxon>
        <taxon>Pezizales</taxon>
        <taxon>Ascodesmidaceae</taxon>
        <taxon>Ascodesmis</taxon>
    </lineage>
</organism>
<keyword evidence="4" id="KW-0862">Zinc</keyword>
<keyword evidence="2" id="KW-0479">Metal-binding</keyword>
<feature type="compositionally biased region" description="Pro residues" evidence="7">
    <location>
        <begin position="211"/>
        <end position="225"/>
    </location>
</feature>
<evidence type="ECO:0000256" key="7">
    <source>
        <dbReference type="SAM" id="MobiDB-lite"/>
    </source>
</evidence>
<dbReference type="InParanoid" id="A0A4S2MQL4"/>
<comment type="similarity">
    <text evidence="1">Belongs to the VEFS (VRN2-EMF2-FIS2-SU(Z)12) family.</text>
</comment>
<evidence type="ECO:0000256" key="1">
    <source>
        <dbReference type="ARBA" id="ARBA00007416"/>
    </source>
</evidence>
<keyword evidence="10" id="KW-1185">Reference proteome</keyword>
<reference evidence="9 10" key="1">
    <citation type="submission" date="2019-04" db="EMBL/GenBank/DDBJ databases">
        <title>Comparative genomics and transcriptomics to analyze fruiting body development in filamentous ascomycetes.</title>
        <authorList>
            <consortium name="DOE Joint Genome Institute"/>
            <person name="Lutkenhaus R."/>
            <person name="Traeger S."/>
            <person name="Breuer J."/>
            <person name="Kuo A."/>
            <person name="Lipzen A."/>
            <person name="Pangilinan J."/>
            <person name="Dilworth D."/>
            <person name="Sandor L."/>
            <person name="Poggeler S."/>
            <person name="Barry K."/>
            <person name="Grigoriev I.V."/>
            <person name="Nowrousian M."/>
        </authorList>
    </citation>
    <scope>NUCLEOTIDE SEQUENCE [LARGE SCALE GENOMIC DNA]</scope>
    <source>
        <strain evidence="9 10">CBS 389.68</strain>
    </source>
</reference>
<dbReference type="Proteomes" id="UP000298138">
    <property type="component" value="Unassembled WGS sequence"/>
</dbReference>
<evidence type="ECO:0000256" key="6">
    <source>
        <dbReference type="ARBA" id="ARBA00023163"/>
    </source>
</evidence>
<dbReference type="Pfam" id="PF09733">
    <property type="entry name" value="VEFS-Box"/>
    <property type="match status" value="1"/>
</dbReference>
<dbReference type="InterPro" id="IPR019135">
    <property type="entry name" value="Polycomb_protein_VEFS-Box"/>
</dbReference>
<dbReference type="OrthoDB" id="166746at2759"/>
<evidence type="ECO:0000313" key="10">
    <source>
        <dbReference type="Proteomes" id="UP000298138"/>
    </source>
</evidence>
<gene>
    <name evidence="9" type="ORF">EX30DRAFT_365272</name>
</gene>
<sequence length="371" mass="42228">MNSPSTPDLADKILQRLHNHHLTTAHPAPHLPTFPVLNRNLTSFLHHHLPNIPLSRHRTITTCYRFSTLGDKRYAVPGYTCGFCHAAQFPSQTHLHFHLAQMHPKMSYAIRGPVIGDDGTTVITVEVEESLEILGPVKMEERVFCWRRPRGEVDVGELVRGERVWMKRGFVNIATGELVVVDGQRELDEHDEETSDLSKLPSLASITASLPLPPRLRGPRVPVPHPTNTRPSPLYLRSRSKRFLTSSETLSDSEDDSDTDSSHFLRSKNHDTIDEYADLTAAEKRFAKMWNDHLLVDPCRARCYMPGILERFAERNREVLRPKEEGREGVEGGEGEMWEIWVRHCLLLVQQRVVDAVVLKRMLEVVRGTGT</sequence>
<evidence type="ECO:0000256" key="3">
    <source>
        <dbReference type="ARBA" id="ARBA00022771"/>
    </source>
</evidence>
<evidence type="ECO:0000259" key="8">
    <source>
        <dbReference type="Pfam" id="PF09733"/>
    </source>
</evidence>
<keyword evidence="6" id="KW-0804">Transcription</keyword>
<feature type="region of interest" description="Disordered" evidence="7">
    <location>
        <begin position="246"/>
        <end position="265"/>
    </location>
</feature>
<dbReference type="GO" id="GO:0008270">
    <property type="term" value="F:zinc ion binding"/>
    <property type="evidence" value="ECO:0007669"/>
    <property type="project" value="UniProtKB-KW"/>
</dbReference>